<name>A0A836L7M2_9TRYP</name>
<dbReference type="GeneID" id="94289334"/>
<dbReference type="Pfam" id="PF07876">
    <property type="entry name" value="Dabb"/>
    <property type="match status" value="1"/>
</dbReference>
<evidence type="ECO:0000313" key="3">
    <source>
        <dbReference type="EMBL" id="KAG5501424.1"/>
    </source>
</evidence>
<dbReference type="PANTHER" id="PTHR37832:SF1">
    <property type="entry name" value="STRESS-RESPONSE A_B BARREL DOMAIN-CONTAINING PROTEIN"/>
    <property type="match status" value="1"/>
</dbReference>
<dbReference type="PANTHER" id="PTHR37832">
    <property type="entry name" value="BLL2683 PROTEIN"/>
    <property type="match status" value="1"/>
</dbReference>
<reference evidence="3 4" key="1">
    <citation type="submission" date="2021-02" db="EMBL/GenBank/DDBJ databases">
        <title>Porcisia hertigi Genome sequencing and assembly.</title>
        <authorList>
            <person name="Almutairi H."/>
            <person name="Gatherer D."/>
        </authorList>
    </citation>
    <scope>NUCLEOTIDE SEQUENCE [LARGE SCALE GENOMIC DNA]</scope>
    <source>
        <strain evidence="3 4">C119</strain>
    </source>
</reference>
<organism evidence="3 4">
    <name type="scientific">Porcisia hertigi</name>
    <dbReference type="NCBI Taxonomy" id="2761500"/>
    <lineage>
        <taxon>Eukaryota</taxon>
        <taxon>Discoba</taxon>
        <taxon>Euglenozoa</taxon>
        <taxon>Kinetoplastea</taxon>
        <taxon>Metakinetoplastina</taxon>
        <taxon>Trypanosomatida</taxon>
        <taxon>Trypanosomatidae</taxon>
        <taxon>Leishmaniinae</taxon>
        <taxon>Porcisia</taxon>
    </lineage>
</organism>
<dbReference type="EMBL" id="JAFJZO010000027">
    <property type="protein sequence ID" value="KAG5501424.1"/>
    <property type="molecule type" value="Genomic_DNA"/>
</dbReference>
<keyword evidence="4" id="KW-1185">Reference proteome</keyword>
<dbReference type="AlphaFoldDB" id="A0A836L7M2"/>
<dbReference type="Proteomes" id="UP000674318">
    <property type="component" value="Unassembled WGS sequence"/>
</dbReference>
<dbReference type="InterPro" id="IPR013097">
    <property type="entry name" value="Dabb"/>
</dbReference>
<dbReference type="OrthoDB" id="42919at2759"/>
<dbReference type="SMART" id="SM00886">
    <property type="entry name" value="Dabb"/>
    <property type="match status" value="1"/>
</dbReference>
<evidence type="ECO:0000313" key="4">
    <source>
        <dbReference type="Proteomes" id="UP000674318"/>
    </source>
</evidence>
<accession>A0A836L7M2</accession>
<gene>
    <name evidence="3" type="ORF">JKF63_03237</name>
</gene>
<dbReference type="Gene3D" id="3.30.70.100">
    <property type="match status" value="1"/>
</dbReference>
<feature type="domain" description="Stress-response A/B barrel" evidence="2">
    <location>
        <begin position="24"/>
        <end position="120"/>
    </location>
</feature>
<evidence type="ECO:0000259" key="2">
    <source>
        <dbReference type="PROSITE" id="PS51502"/>
    </source>
</evidence>
<dbReference type="SUPFAM" id="SSF54909">
    <property type="entry name" value="Dimeric alpha+beta barrel"/>
    <property type="match status" value="1"/>
</dbReference>
<dbReference type="PROSITE" id="PS51502">
    <property type="entry name" value="S_R_A_B_BARREL"/>
    <property type="match status" value="1"/>
</dbReference>
<feature type="region of interest" description="Disordered" evidence="1">
    <location>
        <begin position="1"/>
        <end position="21"/>
    </location>
</feature>
<evidence type="ECO:0000256" key="1">
    <source>
        <dbReference type="SAM" id="MobiDB-lite"/>
    </source>
</evidence>
<protein>
    <recommendedName>
        <fullName evidence="2">Stress-response A/B barrel domain-containing protein</fullName>
    </recommendedName>
</protein>
<comment type="caution">
    <text evidence="3">The sequence shown here is derived from an EMBL/GenBank/DDBJ whole genome shotgun (WGS) entry which is preliminary data.</text>
</comment>
<dbReference type="InterPro" id="IPR011008">
    <property type="entry name" value="Dimeric_a/b-barrel"/>
</dbReference>
<dbReference type="KEGG" id="phet:94289334"/>
<proteinExistence type="predicted"/>
<dbReference type="RefSeq" id="XP_067756047.1">
    <property type="nucleotide sequence ID" value="XM_067899257.1"/>
</dbReference>
<sequence length="127" mass="14100">MESDKVTPGGESHQKSLNPHTNSVCHCEHLKLKEPLQIGEVRELLKQVRASVPGLIEIHLGENMNICAGKPDATGGSTHALFSRHRNAHYLKIYYTHPARVNLMNKLMSKAERPAAVVDFVNIVSKL</sequence>